<protein>
    <recommendedName>
        <fullName evidence="1">Reverse transcriptase domain-containing protein</fullName>
    </recommendedName>
</protein>
<sequence>MGDNCLLAHEVLTYVKRRKKGLRRFAILKIDMNKAYDRVNWHFIGWLLDHMEFPAVWRHWIMQCVSTVSYSILVNGEPTEVFKPKCGLRQGDPISPYLFILVMEVLSRMILQLEEQKRVQGIRITKHSPSISHLFFADDSLFCFQANTSACRNIRNTIDLFCKVSGEAINFDKSNVIFSPNTPSNIKNELKQILGTPCTDSLGRYLGCNIEVDGRSSHAFDPLVEKVQKKISSWKHLSLSPAGRLLLINGILASLCSNVLAVFLVPKLISKKINSLLMWYWWRTSSMHRGICWVNRAKLEVPKGMGGIGLRNIVMFNQALLVKQAIRIYQNPDSLIAKVYRKAYGMSPLEAGLTGKSSAKATWAYKGMSRCVSAAKTGFSKIIYSGDTFMAKERWLASGTPQLRQGIPYDRLNTTVNSLFKQGTREWDAARIWSTFKKETAHEILSIHIPNEEKQDQFLWVGNGHDKMSSKAIYASLLRENNENHCDYSSSKFYKLLWHSCLLPKWKIFVWKLINKALPLRPRMIRRGIMVDDRCLFCCKDVETEDHLFRDCEIVRRVWCASSLGIKINGAANIRCGDWVKNFLVYLWKGNKDGRHGDIEFVAVLWAIWVTRNNLVFRGGEVDPTGVMWIIENQKSMAWAAIDGIKKGMSNGGDVAQESSSLKTDGVLLKGSINDCIIHMQVDGAWKKVRKKFDPEAAIGWVIERDGSVLAEDASPVRCNSALKAEALALLGGIQHANNRGWWDLNIMTESAILVAALRNFPNSPFEVAAECADIIRIALGMRNVYIKKCSRNRVSRAHYLATMARKNGS</sequence>
<dbReference type="PROSITE" id="PS50878">
    <property type="entry name" value="RT_POL"/>
    <property type="match status" value="1"/>
</dbReference>
<dbReference type="Pfam" id="PF13966">
    <property type="entry name" value="zf-RVT"/>
    <property type="match status" value="1"/>
</dbReference>
<dbReference type="InterPro" id="IPR002156">
    <property type="entry name" value="RNaseH_domain"/>
</dbReference>
<dbReference type="InterPro" id="IPR026960">
    <property type="entry name" value="RVT-Znf"/>
</dbReference>
<dbReference type="PANTHER" id="PTHR33116">
    <property type="entry name" value="REVERSE TRANSCRIPTASE ZINC-BINDING DOMAIN-CONTAINING PROTEIN-RELATED-RELATED"/>
    <property type="match status" value="1"/>
</dbReference>
<gene>
    <name evidence="3" type="primary">LOC130463423</name>
</gene>
<evidence type="ECO:0000259" key="1">
    <source>
        <dbReference type="PROSITE" id="PS50878"/>
    </source>
</evidence>
<reference evidence="3" key="2">
    <citation type="submission" date="2025-08" db="UniProtKB">
        <authorList>
            <consortium name="RefSeq"/>
        </authorList>
    </citation>
    <scope>IDENTIFICATION</scope>
    <source>
        <tissue evidence="3">Leaf</tissue>
    </source>
</reference>
<dbReference type="Proteomes" id="UP000813463">
    <property type="component" value="Chromosome 6"/>
</dbReference>
<dbReference type="PANTHER" id="PTHR33116:SF78">
    <property type="entry name" value="OS12G0587133 PROTEIN"/>
    <property type="match status" value="1"/>
</dbReference>
<dbReference type="GeneID" id="130463423"/>
<dbReference type="Gene3D" id="3.30.420.10">
    <property type="entry name" value="Ribonuclease H-like superfamily/Ribonuclease H"/>
    <property type="match status" value="1"/>
</dbReference>
<reference evidence="2" key="1">
    <citation type="journal article" date="2021" name="Nat. Commun.">
        <title>Genomic analyses provide insights into spinach domestication and the genetic basis of agronomic traits.</title>
        <authorList>
            <person name="Cai X."/>
            <person name="Sun X."/>
            <person name="Xu C."/>
            <person name="Sun H."/>
            <person name="Wang X."/>
            <person name="Ge C."/>
            <person name="Zhang Z."/>
            <person name="Wang Q."/>
            <person name="Fei Z."/>
            <person name="Jiao C."/>
            <person name="Wang Q."/>
        </authorList>
    </citation>
    <scope>NUCLEOTIDE SEQUENCE [LARGE SCALE GENOMIC DNA]</scope>
    <source>
        <strain evidence="2">cv. Varoflay</strain>
    </source>
</reference>
<accession>A0ABM3QYS9</accession>
<evidence type="ECO:0000313" key="2">
    <source>
        <dbReference type="Proteomes" id="UP000813463"/>
    </source>
</evidence>
<dbReference type="Pfam" id="PF13456">
    <property type="entry name" value="RVT_3"/>
    <property type="match status" value="1"/>
</dbReference>
<dbReference type="Pfam" id="PF00078">
    <property type="entry name" value="RVT_1"/>
    <property type="match status" value="1"/>
</dbReference>
<dbReference type="InterPro" id="IPR000477">
    <property type="entry name" value="RT_dom"/>
</dbReference>
<feature type="domain" description="Reverse transcriptase" evidence="1">
    <location>
        <begin position="1"/>
        <end position="210"/>
    </location>
</feature>
<dbReference type="RefSeq" id="XP_056688531.1">
    <property type="nucleotide sequence ID" value="XM_056832553.1"/>
</dbReference>
<keyword evidence="2" id="KW-1185">Reference proteome</keyword>
<dbReference type="SUPFAM" id="SSF56672">
    <property type="entry name" value="DNA/RNA polymerases"/>
    <property type="match status" value="1"/>
</dbReference>
<evidence type="ECO:0000313" key="3">
    <source>
        <dbReference type="RefSeq" id="XP_056688531.1"/>
    </source>
</evidence>
<name>A0ABM3QYS9_SPIOL</name>
<organism evidence="2 3">
    <name type="scientific">Spinacia oleracea</name>
    <name type="common">Spinach</name>
    <dbReference type="NCBI Taxonomy" id="3562"/>
    <lineage>
        <taxon>Eukaryota</taxon>
        <taxon>Viridiplantae</taxon>
        <taxon>Streptophyta</taxon>
        <taxon>Embryophyta</taxon>
        <taxon>Tracheophyta</taxon>
        <taxon>Spermatophyta</taxon>
        <taxon>Magnoliopsida</taxon>
        <taxon>eudicotyledons</taxon>
        <taxon>Gunneridae</taxon>
        <taxon>Pentapetalae</taxon>
        <taxon>Caryophyllales</taxon>
        <taxon>Chenopodiaceae</taxon>
        <taxon>Chenopodioideae</taxon>
        <taxon>Anserineae</taxon>
        <taxon>Spinacia</taxon>
    </lineage>
</organism>
<dbReference type="InterPro" id="IPR036397">
    <property type="entry name" value="RNaseH_sf"/>
</dbReference>
<proteinExistence type="predicted"/>
<dbReference type="InterPro" id="IPR043502">
    <property type="entry name" value="DNA/RNA_pol_sf"/>
</dbReference>